<dbReference type="Gene3D" id="1.20.1250.20">
    <property type="entry name" value="MFS general substrate transporter like domains"/>
    <property type="match status" value="1"/>
</dbReference>
<sequence length="424" mass="42624">MSARRQGKGTVAKGTMAWSIVAVMAALLMVSVNLRPAITTMAGVMGGLEHGYGVDGHLLPVLGALPVLAFGVSAPLGPWLAKRLGTGWAVAAALLVLAAMLAARALVPGFIFPGTFLAGAAIMTASVLLPQIVKEHHGTGWWTGLCTMGFGLGAALGAGLVQPLQAALGGSLAGALAVWAVPAVIGGVVVGTAVRRGPVREGLVPPPPGTDTAREPARRPLRTQRTAWAVAAFFGLQALLYFAVTSWLAVFLESKGLGAAEAAALLAWFSIAGLPAGLLVPVLAGRPAVLRFMAPGLGILIAAALLGVLAAPAGMQFPLIGLLGFVQSAPFGLGMALIVIRSSGPRTAGRLSAMSQGLGFAVASLGPLVAGLLHEWSGAWAPSFLMLAGVALAVAVAGYLAVNGPEVDAGEAVERETEPAAVGR</sequence>
<dbReference type="GO" id="GO:0022857">
    <property type="term" value="F:transmembrane transporter activity"/>
    <property type="evidence" value="ECO:0007669"/>
    <property type="project" value="InterPro"/>
</dbReference>
<dbReference type="SUPFAM" id="SSF103473">
    <property type="entry name" value="MFS general substrate transporter"/>
    <property type="match status" value="1"/>
</dbReference>
<name>A0A1G8HRS2_9MICC</name>
<accession>A0A1G8HRS2</accession>
<dbReference type="InterPro" id="IPR011701">
    <property type="entry name" value="MFS"/>
</dbReference>
<evidence type="ECO:0000313" key="1">
    <source>
        <dbReference type="EMBL" id="SDI09356.1"/>
    </source>
</evidence>
<dbReference type="Pfam" id="PF07690">
    <property type="entry name" value="MFS_1"/>
    <property type="match status" value="1"/>
</dbReference>
<dbReference type="AlphaFoldDB" id="A0A1G8HRS2"/>
<dbReference type="InterPro" id="IPR052524">
    <property type="entry name" value="MFS_Cyanate_Porter"/>
</dbReference>
<gene>
    <name evidence="1" type="ORF">SAMN05216555_10112</name>
</gene>
<dbReference type="PANTHER" id="PTHR23523">
    <property type="match status" value="1"/>
</dbReference>
<protein>
    <submittedName>
        <fullName evidence="1">MFS transporter, CP family, cyanate transporter</fullName>
    </submittedName>
</protein>
<proteinExistence type="predicted"/>
<organism evidence="1 2">
    <name type="scientific">Arthrobacter cupressi</name>
    <dbReference type="NCBI Taxonomy" id="1045773"/>
    <lineage>
        <taxon>Bacteria</taxon>
        <taxon>Bacillati</taxon>
        <taxon>Actinomycetota</taxon>
        <taxon>Actinomycetes</taxon>
        <taxon>Micrococcales</taxon>
        <taxon>Micrococcaceae</taxon>
        <taxon>Arthrobacter</taxon>
    </lineage>
</organism>
<dbReference type="STRING" id="1045773.SAMN05216555_10112"/>
<dbReference type="Proteomes" id="UP000182130">
    <property type="component" value="Unassembled WGS sequence"/>
</dbReference>
<dbReference type="EMBL" id="FNEI01000001">
    <property type="protein sequence ID" value="SDI09356.1"/>
    <property type="molecule type" value="Genomic_DNA"/>
</dbReference>
<reference evidence="2" key="1">
    <citation type="submission" date="2016-10" db="EMBL/GenBank/DDBJ databases">
        <authorList>
            <person name="Varghese N."/>
            <person name="Submissions S."/>
        </authorList>
    </citation>
    <scope>NUCLEOTIDE SEQUENCE [LARGE SCALE GENOMIC DNA]</scope>
    <source>
        <strain evidence="2">CGMCC 1.10783</strain>
    </source>
</reference>
<evidence type="ECO:0000313" key="2">
    <source>
        <dbReference type="Proteomes" id="UP000182130"/>
    </source>
</evidence>
<keyword evidence="2" id="KW-1185">Reference proteome</keyword>
<dbReference type="PANTHER" id="PTHR23523:SF2">
    <property type="entry name" value="2-NITROIMIDAZOLE TRANSPORTER"/>
    <property type="match status" value="1"/>
</dbReference>
<dbReference type="InterPro" id="IPR036259">
    <property type="entry name" value="MFS_trans_sf"/>
</dbReference>
<dbReference type="RefSeq" id="WP_245679715.1">
    <property type="nucleotide sequence ID" value="NZ_FNEI01000001.1"/>
</dbReference>